<evidence type="ECO:0000313" key="4">
    <source>
        <dbReference type="Proteomes" id="UP001307889"/>
    </source>
</evidence>
<evidence type="ECO:0000313" key="3">
    <source>
        <dbReference type="EMBL" id="BES99613.1"/>
    </source>
</evidence>
<dbReference type="PRINTS" id="PR00081">
    <property type="entry name" value="GDHRDH"/>
</dbReference>
<organism evidence="3 4">
    <name type="scientific">Nesidiocoris tenuis</name>
    <dbReference type="NCBI Taxonomy" id="355587"/>
    <lineage>
        <taxon>Eukaryota</taxon>
        <taxon>Metazoa</taxon>
        <taxon>Ecdysozoa</taxon>
        <taxon>Arthropoda</taxon>
        <taxon>Hexapoda</taxon>
        <taxon>Insecta</taxon>
        <taxon>Pterygota</taxon>
        <taxon>Neoptera</taxon>
        <taxon>Paraneoptera</taxon>
        <taxon>Hemiptera</taxon>
        <taxon>Heteroptera</taxon>
        <taxon>Panheteroptera</taxon>
        <taxon>Cimicomorpha</taxon>
        <taxon>Miridae</taxon>
        <taxon>Dicyphina</taxon>
        <taxon>Nesidiocoris</taxon>
    </lineage>
</organism>
<dbReference type="InterPro" id="IPR002347">
    <property type="entry name" value="SDR_fam"/>
</dbReference>
<dbReference type="Gene3D" id="3.40.50.720">
    <property type="entry name" value="NAD(P)-binding Rossmann-like Domain"/>
    <property type="match status" value="1"/>
</dbReference>
<comment type="similarity">
    <text evidence="2">Belongs to the short-chain dehydrogenases/reductases (SDR) family.</text>
</comment>
<evidence type="ECO:0000256" key="2">
    <source>
        <dbReference type="RuleBase" id="RU000363"/>
    </source>
</evidence>
<dbReference type="SUPFAM" id="SSF51735">
    <property type="entry name" value="NAD(P)-binding Rossmann-fold domains"/>
    <property type="match status" value="1"/>
</dbReference>
<proteinExistence type="inferred from homology"/>
<dbReference type="InterPro" id="IPR036291">
    <property type="entry name" value="NAD(P)-bd_dom_sf"/>
</dbReference>
<keyword evidence="1" id="KW-0560">Oxidoreductase</keyword>
<name>A0ABN7B5D4_9HEMI</name>
<protein>
    <submittedName>
        <fullName evidence="3">Short chain dehydrogenase</fullName>
    </submittedName>
</protein>
<dbReference type="PRINTS" id="PR00080">
    <property type="entry name" value="SDRFAMILY"/>
</dbReference>
<evidence type="ECO:0000256" key="1">
    <source>
        <dbReference type="ARBA" id="ARBA00023002"/>
    </source>
</evidence>
<dbReference type="PANTHER" id="PTHR43157">
    <property type="entry name" value="PHOSPHATIDYLINOSITOL-GLYCAN BIOSYNTHESIS CLASS F PROTEIN-RELATED"/>
    <property type="match status" value="1"/>
</dbReference>
<sequence length="305" mass="33735">MGGNSASTLVNAKRLEGKTAIVTGCNVGIGKETVKELYKSGARVIMACRDTEKANAAAESIQKDLENSKDVGTLVVKPLNLSSLKSVRECAADINQSEPRVHILINNAGVMMVPKGETEDGFETHLGVNHFGHFLFTCLLLPKLIASAPSRIINVSSKAHEWGKIDFNDLNCKNSQYNPRLAYSHSKIANILFTVELARRLKDKGVTAYSLHPGIVRTELGRYIDETYFTGAQKIARVLFYPISKSPAQGALTTLYCTYKDVENDSGAYFSDCMLKKRFDTEDDLKQAKLLWEESCKLVDHQPEI</sequence>
<gene>
    <name evidence="3" type="ORF">NTJ_12427</name>
</gene>
<dbReference type="Pfam" id="PF00106">
    <property type="entry name" value="adh_short"/>
    <property type="match status" value="1"/>
</dbReference>
<dbReference type="EMBL" id="AP028918">
    <property type="protein sequence ID" value="BES99613.1"/>
    <property type="molecule type" value="Genomic_DNA"/>
</dbReference>
<keyword evidence="4" id="KW-1185">Reference proteome</keyword>
<dbReference type="Proteomes" id="UP001307889">
    <property type="component" value="Chromosome 10"/>
</dbReference>
<accession>A0ABN7B5D4</accession>
<reference evidence="3 4" key="1">
    <citation type="submission" date="2023-09" db="EMBL/GenBank/DDBJ databases">
        <title>Nesidiocoris tenuis whole genome shotgun sequence.</title>
        <authorList>
            <person name="Shibata T."/>
            <person name="Shimoda M."/>
            <person name="Kobayashi T."/>
            <person name="Uehara T."/>
        </authorList>
    </citation>
    <scope>NUCLEOTIDE SEQUENCE [LARGE SCALE GENOMIC DNA]</scope>
    <source>
        <strain evidence="3 4">Japan</strain>
    </source>
</reference>
<dbReference type="PANTHER" id="PTHR43157:SF73">
    <property type="entry name" value="WW DOMAIN-CONTAINING OXIDOREDUCTASE-LIKE PROTEIN"/>
    <property type="match status" value="1"/>
</dbReference>